<reference evidence="4 5" key="1">
    <citation type="submission" date="2018-11" db="EMBL/GenBank/DDBJ databases">
        <title>Complete genome sequencing of the Actinobacteria Serinibacter sp. K3-2.</title>
        <authorList>
            <person name="Rakitin A.L."/>
            <person name="Beletsky A.V."/>
            <person name="Mardanov A.V."/>
            <person name="Ravin N.V."/>
            <person name="Gromova A.S."/>
            <person name="Filippova S.N."/>
            <person name="Gal'Chenko V.F."/>
        </authorList>
    </citation>
    <scope>NUCLEOTIDE SEQUENCE [LARGE SCALE GENOMIC DNA]</scope>
    <source>
        <strain evidence="4 5">K3-2</strain>
    </source>
</reference>
<dbReference type="Pfam" id="PF01882">
    <property type="entry name" value="DUF58"/>
    <property type="match status" value="1"/>
</dbReference>
<organism evidence="4 5">
    <name type="scientific">Serinibacter arcticus</name>
    <dbReference type="NCBI Taxonomy" id="1655435"/>
    <lineage>
        <taxon>Bacteria</taxon>
        <taxon>Bacillati</taxon>
        <taxon>Actinomycetota</taxon>
        <taxon>Actinomycetes</taxon>
        <taxon>Micrococcales</taxon>
        <taxon>Beutenbergiaceae</taxon>
        <taxon>Serinibacter</taxon>
    </lineage>
</organism>
<gene>
    <name evidence="4" type="ORF">SERN_2923</name>
</gene>
<dbReference type="InterPro" id="IPR002881">
    <property type="entry name" value="DUF58"/>
</dbReference>
<evidence type="ECO:0000313" key="5">
    <source>
        <dbReference type="Proteomes" id="UP000297318"/>
    </source>
</evidence>
<feature type="domain" description="DUF58" evidence="3">
    <location>
        <begin position="200"/>
        <end position="272"/>
    </location>
</feature>
<comment type="caution">
    <text evidence="4">The sequence shown here is derived from an EMBL/GenBank/DDBJ whole genome shotgun (WGS) entry which is preliminary data.</text>
</comment>
<protein>
    <recommendedName>
        <fullName evidence="3">DUF58 domain-containing protein</fullName>
    </recommendedName>
</protein>
<keyword evidence="2" id="KW-1133">Transmembrane helix</keyword>
<dbReference type="EMBL" id="RHPJ01000005">
    <property type="protein sequence ID" value="TGO03911.1"/>
    <property type="molecule type" value="Genomic_DNA"/>
</dbReference>
<keyword evidence="5" id="KW-1185">Reference proteome</keyword>
<proteinExistence type="predicted"/>
<dbReference type="PANTHER" id="PTHR34351">
    <property type="entry name" value="SLR1927 PROTEIN-RELATED"/>
    <property type="match status" value="1"/>
</dbReference>
<feature type="region of interest" description="Disordered" evidence="1">
    <location>
        <begin position="396"/>
        <end position="433"/>
    </location>
</feature>
<accession>A0A4Z1E2N6</accession>
<evidence type="ECO:0000259" key="3">
    <source>
        <dbReference type="Pfam" id="PF01882"/>
    </source>
</evidence>
<dbReference type="Proteomes" id="UP000297318">
    <property type="component" value="Unassembled WGS sequence"/>
</dbReference>
<feature type="region of interest" description="Disordered" evidence="1">
    <location>
        <begin position="179"/>
        <end position="199"/>
    </location>
</feature>
<keyword evidence="2" id="KW-0812">Transmembrane</keyword>
<sequence>MRPGHTLTRRGLAFLLVGVTVGVLSVVLRERDLLFVGVLGATLPVLAWISTGLRRVTLAVDHRIEPHRMQAGETGAVRLRLTNTGTRTTRPLDLTQPGVRDLLQGARRAVPPVPPGERTALTLPLLARRRGGYTIRGPLLRLIDPLGMSEVRRVLPAATDVLVLPTVVPLVGVPRGLTGRGTASGSANGQPGGGDPDAGVRAYRIGDDIRSIHWRASARLEEELVVRVSGPTTLGSAVLVLDHRGAAHTGPDGLEVAVTLGASIGHHLLEQDVELTVTDHAGREIVAGHDVADDLLAALAVAGDDAPRGVWHPVVPGGPDAVIAVVGPLPADEATALATQRRGTAIAFVLADASEGAECTRLLRTAGWRVIEVDVADAGTPDGGAHLAQAWRSACRGAGSRDAGDARDRDRTVPADGPSNASPMDGLIREVPR</sequence>
<feature type="compositionally biased region" description="Basic and acidic residues" evidence="1">
    <location>
        <begin position="402"/>
        <end position="413"/>
    </location>
</feature>
<name>A0A4Z1E2N6_9MICO</name>
<dbReference type="AlphaFoldDB" id="A0A4Z1E2N6"/>
<feature type="transmembrane region" description="Helical" evidence="2">
    <location>
        <begin position="12"/>
        <end position="28"/>
    </location>
</feature>
<evidence type="ECO:0000313" key="4">
    <source>
        <dbReference type="EMBL" id="TGO03911.1"/>
    </source>
</evidence>
<dbReference type="PANTHER" id="PTHR34351:SF1">
    <property type="entry name" value="SLR1927 PROTEIN"/>
    <property type="match status" value="1"/>
</dbReference>
<keyword evidence="2" id="KW-0472">Membrane</keyword>
<evidence type="ECO:0000256" key="1">
    <source>
        <dbReference type="SAM" id="MobiDB-lite"/>
    </source>
</evidence>
<evidence type="ECO:0000256" key="2">
    <source>
        <dbReference type="SAM" id="Phobius"/>
    </source>
</evidence>
<feature type="transmembrane region" description="Helical" evidence="2">
    <location>
        <begin position="34"/>
        <end position="53"/>
    </location>
</feature>